<accession>A0A0J6YWS3</accession>
<evidence type="ECO:0000256" key="1">
    <source>
        <dbReference type="SAM" id="Phobius"/>
    </source>
</evidence>
<dbReference type="AlphaFoldDB" id="A0A0J6YWS3"/>
<feature type="transmembrane region" description="Helical" evidence="1">
    <location>
        <begin position="56"/>
        <end position="75"/>
    </location>
</feature>
<name>A0A0J6YWS3_9MYCO</name>
<keyword evidence="1" id="KW-1133">Transmembrane helix</keyword>
<keyword evidence="1" id="KW-0812">Transmembrane</keyword>
<feature type="transmembrane region" description="Helical" evidence="1">
    <location>
        <begin position="318"/>
        <end position="338"/>
    </location>
</feature>
<comment type="caution">
    <text evidence="2">The sequence shown here is derived from an EMBL/GenBank/DDBJ whole genome shotgun (WGS) entry which is preliminary data.</text>
</comment>
<evidence type="ECO:0000313" key="2">
    <source>
        <dbReference type="EMBL" id="KMO76906.1"/>
    </source>
</evidence>
<feature type="transmembrane region" description="Helical" evidence="1">
    <location>
        <begin position="137"/>
        <end position="156"/>
    </location>
</feature>
<feature type="transmembrane region" description="Helical" evidence="1">
    <location>
        <begin position="111"/>
        <end position="130"/>
    </location>
</feature>
<feature type="transmembrane region" description="Helical" evidence="1">
    <location>
        <begin position="428"/>
        <end position="444"/>
    </location>
</feature>
<evidence type="ECO:0000313" key="3">
    <source>
        <dbReference type="Proteomes" id="UP000036513"/>
    </source>
</evidence>
<proteinExistence type="predicted"/>
<feature type="transmembrane region" description="Helical" evidence="1">
    <location>
        <begin position="479"/>
        <end position="496"/>
    </location>
</feature>
<sequence length="499" mass="53162">MPARCNPAHIPTTEQIGSGIQYPVRLGGQTHVTDVSDLVPHPIPRLSDVSIGRRETVAVAVGTVLVVAAFVVPRLDLGPVTPLINATPDRFRDFADTAPIFGWWNAHVGPGTVPAVALALAAVLWGPALAQRLPWRWLPWTAWAVSCAWAFSLAMVDGWQRGFAGRLTARHEYLRQVPTIDDVGEAVRTFAGRILDYQPDSWITHVSGHPPGALLTFVWLDRIGLGGGAWAGLLCLLAGSSAAAAIVVAVRALADEDMARRAAPFVAVAPTAIWIAVSADGYFAGVAAWGIALLALAVTGTTRLAVPAAAGAGLLLGWGIFLNYGLGLMALPAVAVLISARTRRAALTALVPAVVAALLVVGVFAAAGFWWLDGYHLVQERYWQGIANDRPFAYWGWANFGSVVCAIGLGSVAGLSRVFDLAALRRRSGMHLVVLGALLAIVAADLSRLSKAETERIWLPFMVWLVASAALLPRRSHRWWLALNVVGALAVNHLILTNW</sequence>
<protein>
    <recommendedName>
        <fullName evidence="4">Integral membrane protein</fullName>
    </recommendedName>
</protein>
<feature type="transmembrane region" description="Helical" evidence="1">
    <location>
        <begin position="265"/>
        <end position="298"/>
    </location>
</feature>
<keyword evidence="1" id="KW-0472">Membrane</keyword>
<feature type="transmembrane region" description="Helical" evidence="1">
    <location>
        <begin position="229"/>
        <end position="253"/>
    </location>
</feature>
<keyword evidence="3" id="KW-1185">Reference proteome</keyword>
<evidence type="ECO:0008006" key="4">
    <source>
        <dbReference type="Google" id="ProtNLM"/>
    </source>
</evidence>
<dbReference type="STRING" id="37916.MCHLDSM_03055"/>
<dbReference type="Proteomes" id="UP000036513">
    <property type="component" value="Unassembled WGS sequence"/>
</dbReference>
<organism evidence="2 3">
    <name type="scientific">Mycolicibacterium chlorophenolicum</name>
    <dbReference type="NCBI Taxonomy" id="37916"/>
    <lineage>
        <taxon>Bacteria</taxon>
        <taxon>Bacillati</taxon>
        <taxon>Actinomycetota</taxon>
        <taxon>Actinomycetes</taxon>
        <taxon>Mycobacteriales</taxon>
        <taxon>Mycobacteriaceae</taxon>
        <taxon>Mycolicibacterium</taxon>
    </lineage>
</organism>
<gene>
    <name evidence="2" type="ORF">MCHLDSM_03055</name>
</gene>
<dbReference type="EMBL" id="JYNL01000023">
    <property type="protein sequence ID" value="KMO76906.1"/>
    <property type="molecule type" value="Genomic_DNA"/>
</dbReference>
<feature type="transmembrane region" description="Helical" evidence="1">
    <location>
        <begin position="392"/>
        <end position="416"/>
    </location>
</feature>
<feature type="transmembrane region" description="Helical" evidence="1">
    <location>
        <begin position="456"/>
        <end position="472"/>
    </location>
</feature>
<reference evidence="2 3" key="1">
    <citation type="journal article" date="2015" name="Genome Biol. Evol.">
        <title>Characterization of Three Mycobacterium spp. with Potential Use in Bioremediation by Genome Sequencing and Comparative Genomics.</title>
        <authorList>
            <person name="Das S."/>
            <person name="Pettersson B.M."/>
            <person name="Behra P.R."/>
            <person name="Ramesh M."/>
            <person name="Dasgupta S."/>
            <person name="Bhattacharya A."/>
            <person name="Kirsebom L.A."/>
        </authorList>
    </citation>
    <scope>NUCLEOTIDE SEQUENCE [LARGE SCALE GENOMIC DNA]</scope>
    <source>
        <strain evidence="2 3">DSM 43826</strain>
    </source>
</reference>
<dbReference type="PATRIC" id="fig|37916.4.peg.2981"/>
<feature type="transmembrane region" description="Helical" evidence="1">
    <location>
        <begin position="350"/>
        <end position="372"/>
    </location>
</feature>